<dbReference type="EMBL" id="BANX01000005">
    <property type="protein sequence ID" value="GAC67097.1"/>
    <property type="molecule type" value="Genomic_DNA"/>
</dbReference>
<keyword evidence="1" id="KW-0472">Membrane</keyword>
<dbReference type="eggNOG" id="ENOG50347YG">
    <property type="taxonomic scope" value="Bacteria"/>
</dbReference>
<feature type="transmembrane region" description="Helical" evidence="1">
    <location>
        <begin position="24"/>
        <end position="50"/>
    </location>
</feature>
<evidence type="ECO:0000313" key="3">
    <source>
        <dbReference type="Proteomes" id="UP000011666"/>
    </source>
</evidence>
<gene>
    <name evidence="2" type="ORF">GS4_05_03100</name>
</gene>
<organism evidence="2 3">
    <name type="scientific">Gordonia soli NBRC 108243</name>
    <dbReference type="NCBI Taxonomy" id="1223545"/>
    <lineage>
        <taxon>Bacteria</taxon>
        <taxon>Bacillati</taxon>
        <taxon>Actinomycetota</taxon>
        <taxon>Actinomycetes</taxon>
        <taxon>Mycobacteriales</taxon>
        <taxon>Gordoniaceae</taxon>
        <taxon>Gordonia</taxon>
    </lineage>
</organism>
<protein>
    <submittedName>
        <fullName evidence="2">Uncharacterized protein</fullName>
    </submittedName>
</protein>
<keyword evidence="1" id="KW-0812">Transmembrane</keyword>
<comment type="caution">
    <text evidence="2">The sequence shown here is derived from an EMBL/GenBank/DDBJ whole genome shotgun (WGS) entry which is preliminary data.</text>
</comment>
<keyword evidence="3" id="KW-1185">Reference proteome</keyword>
<keyword evidence="1" id="KW-1133">Transmembrane helix</keyword>
<dbReference type="Proteomes" id="UP000011666">
    <property type="component" value="Unassembled WGS sequence"/>
</dbReference>
<evidence type="ECO:0000313" key="2">
    <source>
        <dbReference type="EMBL" id="GAC67097.1"/>
    </source>
</evidence>
<dbReference type="STRING" id="1223545.GS4_05_03100"/>
<dbReference type="RefSeq" id="WP_007617916.1">
    <property type="nucleotide sequence ID" value="NZ_BANX01000005.1"/>
</dbReference>
<accession>M0QI45</accession>
<feature type="transmembrane region" description="Helical" evidence="1">
    <location>
        <begin position="56"/>
        <end position="80"/>
    </location>
</feature>
<evidence type="ECO:0000256" key="1">
    <source>
        <dbReference type="SAM" id="Phobius"/>
    </source>
</evidence>
<sequence>MSTHPNASSDLGRRDVEKRWRDPAAFRAAVGFVVAVGIVDAAAAAVFLSVDRHNLLLAGLVPAVLLLGGLGASVQAYRVYRRGGTWPAWQGASWFLFALMLVALGFPALAGDPG</sequence>
<dbReference type="AlphaFoldDB" id="M0QI45"/>
<reference evidence="2 3" key="1">
    <citation type="submission" date="2013-01" db="EMBL/GenBank/DDBJ databases">
        <title>Whole genome shotgun sequence of Gordonia soli NBRC 108243.</title>
        <authorList>
            <person name="Isaki-Nakamura S."/>
            <person name="Hosoyama A."/>
            <person name="Tsuchikane K."/>
            <person name="Ando Y."/>
            <person name="Baba S."/>
            <person name="Ohji S."/>
            <person name="Hamada M."/>
            <person name="Tamura T."/>
            <person name="Yamazoe A."/>
            <person name="Yamazaki S."/>
            <person name="Fujita N."/>
        </authorList>
    </citation>
    <scope>NUCLEOTIDE SEQUENCE [LARGE SCALE GENOMIC DNA]</scope>
    <source>
        <strain evidence="2 3">NBRC 108243</strain>
    </source>
</reference>
<dbReference type="OrthoDB" id="4563543at2"/>
<proteinExistence type="predicted"/>
<name>M0QI45_9ACTN</name>
<feature type="transmembrane region" description="Helical" evidence="1">
    <location>
        <begin position="92"/>
        <end position="110"/>
    </location>
</feature>